<dbReference type="FunFam" id="3.40.140.20:FF:000001">
    <property type="entry name" value="Bifunctional purine biosynthesis protein PurH"/>
    <property type="match status" value="1"/>
</dbReference>
<dbReference type="GO" id="GO:0004643">
    <property type="term" value="F:phosphoribosylaminoimidazolecarboxamide formyltransferase activity"/>
    <property type="evidence" value="ECO:0007669"/>
    <property type="project" value="UniProtKB-UniRule"/>
</dbReference>
<reference evidence="12 13" key="1">
    <citation type="submission" date="2017-09" db="EMBL/GenBank/DDBJ databases">
        <title>Depth-based differentiation of microbial function through sediment-hosted aquifers and enrichment of novel symbionts in the deep terrestrial subsurface.</title>
        <authorList>
            <person name="Probst A.J."/>
            <person name="Ladd B."/>
            <person name="Jarett J.K."/>
            <person name="Geller-Mcgrath D.E."/>
            <person name="Sieber C.M."/>
            <person name="Emerson J.B."/>
            <person name="Anantharaman K."/>
            <person name="Thomas B.C."/>
            <person name="Malmstrom R."/>
            <person name="Stieglmeier M."/>
            <person name="Klingl A."/>
            <person name="Woyke T."/>
            <person name="Ryan C.M."/>
            <person name="Banfield J.F."/>
        </authorList>
    </citation>
    <scope>NUCLEOTIDE SEQUENCE [LARGE SCALE GENOMIC DNA]</scope>
    <source>
        <strain evidence="12">CG11_big_fil_rev_8_21_14_0_20_45_26</strain>
    </source>
</reference>
<dbReference type="GO" id="GO:0005829">
    <property type="term" value="C:cytosol"/>
    <property type="evidence" value="ECO:0007669"/>
    <property type="project" value="TreeGrafter"/>
</dbReference>
<evidence type="ECO:0000256" key="8">
    <source>
        <dbReference type="ARBA" id="ARBA00050488"/>
    </source>
</evidence>
<evidence type="ECO:0000256" key="10">
    <source>
        <dbReference type="HAMAP-Rule" id="MF_00139"/>
    </source>
</evidence>
<dbReference type="InterPro" id="IPR024051">
    <property type="entry name" value="AICAR_Tfase_dup_dom_sf"/>
</dbReference>
<dbReference type="Pfam" id="PF01808">
    <property type="entry name" value="AICARFT_IMPCHas"/>
    <property type="match status" value="1"/>
</dbReference>
<dbReference type="GO" id="GO:0003937">
    <property type="term" value="F:IMP cyclohydrolase activity"/>
    <property type="evidence" value="ECO:0007669"/>
    <property type="project" value="UniProtKB-UniRule"/>
</dbReference>
<comment type="domain">
    <text evidence="10">The IMP cyclohydrolase activity resides in the N-terminal region.</text>
</comment>
<comment type="pathway">
    <text evidence="2 10">Purine metabolism; IMP biosynthesis via de novo pathway; 5-formamido-1-(5-phospho-D-ribosyl)imidazole-4-carboxamide from 5-amino-1-(5-phospho-D-ribosyl)imidazole-4-carboxamide (10-formyl THF route): step 1/1.</text>
</comment>
<dbReference type="PIRSF" id="PIRSF000414">
    <property type="entry name" value="AICARFT_IMPCHas"/>
    <property type="match status" value="1"/>
</dbReference>
<dbReference type="InterPro" id="IPR036914">
    <property type="entry name" value="MGS-like_dom_sf"/>
</dbReference>
<evidence type="ECO:0000256" key="2">
    <source>
        <dbReference type="ARBA" id="ARBA00004954"/>
    </source>
</evidence>
<evidence type="ECO:0000256" key="1">
    <source>
        <dbReference type="ARBA" id="ARBA00004844"/>
    </source>
</evidence>
<dbReference type="EC" id="2.1.2.3" evidence="10"/>
<dbReference type="PANTHER" id="PTHR11692">
    <property type="entry name" value="BIFUNCTIONAL PURINE BIOSYNTHESIS PROTEIN PURH"/>
    <property type="match status" value="1"/>
</dbReference>
<evidence type="ECO:0000256" key="4">
    <source>
        <dbReference type="ARBA" id="ARBA00022679"/>
    </source>
</evidence>
<keyword evidence="7 10" id="KW-0511">Multifunctional enzyme</keyword>
<evidence type="ECO:0000313" key="12">
    <source>
        <dbReference type="EMBL" id="PIQ85825.1"/>
    </source>
</evidence>
<evidence type="ECO:0000256" key="3">
    <source>
        <dbReference type="ARBA" id="ARBA00007667"/>
    </source>
</evidence>
<evidence type="ECO:0000256" key="9">
    <source>
        <dbReference type="ARBA" id="ARBA00050687"/>
    </source>
</evidence>
<dbReference type="FunFam" id="3.40.50.1380:FF:000001">
    <property type="entry name" value="Bifunctional purine biosynthesis protein PurH"/>
    <property type="match status" value="1"/>
</dbReference>
<evidence type="ECO:0000256" key="6">
    <source>
        <dbReference type="ARBA" id="ARBA00022801"/>
    </source>
</evidence>
<evidence type="ECO:0000259" key="11">
    <source>
        <dbReference type="PROSITE" id="PS51855"/>
    </source>
</evidence>
<feature type="domain" description="MGS-like" evidence="11">
    <location>
        <begin position="1"/>
        <end position="147"/>
    </location>
</feature>
<evidence type="ECO:0000313" key="13">
    <source>
        <dbReference type="Proteomes" id="UP000230859"/>
    </source>
</evidence>
<dbReference type="SUPFAM" id="SSF53927">
    <property type="entry name" value="Cytidine deaminase-like"/>
    <property type="match status" value="1"/>
</dbReference>
<dbReference type="PANTHER" id="PTHR11692:SF0">
    <property type="entry name" value="BIFUNCTIONAL PURINE BIOSYNTHESIS PROTEIN ATIC"/>
    <property type="match status" value="1"/>
</dbReference>
<dbReference type="HAMAP" id="MF_00139">
    <property type="entry name" value="PurH"/>
    <property type="match status" value="1"/>
</dbReference>
<keyword evidence="4 10" id="KW-0808">Transferase</keyword>
<comment type="similarity">
    <text evidence="3 10">Belongs to the PurH family.</text>
</comment>
<dbReference type="CDD" id="cd01421">
    <property type="entry name" value="IMPCH"/>
    <property type="match status" value="1"/>
</dbReference>
<dbReference type="SUPFAM" id="SSF52335">
    <property type="entry name" value="Methylglyoxal synthase-like"/>
    <property type="match status" value="1"/>
</dbReference>
<protein>
    <recommendedName>
        <fullName evidence="10">Bifunctional purine biosynthesis protein PurH</fullName>
    </recommendedName>
    <domain>
        <recommendedName>
            <fullName evidence="10">Phosphoribosylaminoimidazolecarboxamide formyltransferase</fullName>
            <ecNumber evidence="10">2.1.2.3</ecNumber>
        </recommendedName>
        <alternativeName>
            <fullName evidence="10">AICAR transformylase</fullName>
        </alternativeName>
    </domain>
    <domain>
        <recommendedName>
            <fullName evidence="10">IMP cyclohydrolase</fullName>
            <ecNumber evidence="10">3.5.4.10</ecNumber>
        </recommendedName>
        <alternativeName>
            <fullName evidence="10">ATIC</fullName>
        </alternativeName>
        <alternativeName>
            <fullName evidence="10">IMP synthase</fullName>
        </alternativeName>
        <alternativeName>
            <fullName evidence="10">Inosinicase</fullName>
        </alternativeName>
    </domain>
</protein>
<comment type="caution">
    <text evidence="12">The sequence shown here is derived from an EMBL/GenBank/DDBJ whole genome shotgun (WGS) entry which is preliminary data.</text>
</comment>
<evidence type="ECO:0000256" key="5">
    <source>
        <dbReference type="ARBA" id="ARBA00022755"/>
    </source>
</evidence>
<dbReference type="SMART" id="SM00851">
    <property type="entry name" value="MGS"/>
    <property type="match status" value="1"/>
</dbReference>
<comment type="pathway">
    <text evidence="1 10">Purine metabolism; IMP biosynthesis via de novo pathway; IMP from 5-formamido-1-(5-phospho-D-ribosyl)imidazole-4-carboxamide: step 1/1.</text>
</comment>
<sequence>MLKVKRALISVSDKTGLLKLAKVLKSLKVEIISTGGTLKLLKQNGIEAVSVSEMTGFPEMMDGRVKTLHPKIHGGLLYLRSKKSHRDAAKKHRIKPIDLVVANLYPFQAAARNAKTTLAAAIEHIDIGGPGMIRAGAKNYQSVGVVTDPADYDMVIQELKSKKGKLNETTLEALAMKAFQTTAAYDQAIARYLRKKLLKSKDTLPPILDVTYVRHRELRYGENPHQRAALYQRQDDEPRFLFQQLHGKELSYNNILDLEAAVDIIREFKETAVCVVKHNNPCGIAANPNLKAAAREAIECDTQSAFGGIVGINRKLTSDAAAMVLQMLPFFEMIAAPAYTLDALRLLKGRKNLRIIQVPHLDHIGPYDLRFSKSGILLQDRDEPIYRHEKELVARLRFVTKLKPTPQELKSLLFAWSCVKVVSSNAIVLVQGKRTIGFGCGQMSRVDSVRIACEKAGTLTRGSALASDGFFPMADNITLAHLHGIKSIIQPGGSIRDQEVIDACNRYNISMVMTGERHFRH</sequence>
<proteinExistence type="inferred from homology"/>
<organism evidence="12 13">
    <name type="scientific">Candidatus Abzuiibacterium crystallinum</name>
    <dbReference type="NCBI Taxonomy" id="1974748"/>
    <lineage>
        <taxon>Bacteria</taxon>
        <taxon>Pseudomonadati</taxon>
        <taxon>Candidatus Omnitrophota</taxon>
        <taxon>Candidatus Abzuiibacterium</taxon>
    </lineage>
</organism>
<dbReference type="SMART" id="SM00798">
    <property type="entry name" value="AICARFT_IMPCHas"/>
    <property type="match status" value="1"/>
</dbReference>
<dbReference type="UniPathway" id="UPA00074">
    <property type="reaction ID" value="UER00133"/>
</dbReference>
<comment type="catalytic activity">
    <reaction evidence="9 10">
        <text>IMP + H2O = 5-formamido-1-(5-phospho-D-ribosyl)imidazole-4-carboxamide</text>
        <dbReference type="Rhea" id="RHEA:18445"/>
        <dbReference type="ChEBI" id="CHEBI:15377"/>
        <dbReference type="ChEBI" id="CHEBI:58053"/>
        <dbReference type="ChEBI" id="CHEBI:58467"/>
        <dbReference type="EC" id="3.5.4.10"/>
    </reaction>
</comment>
<dbReference type="Pfam" id="PF02142">
    <property type="entry name" value="MGS"/>
    <property type="match status" value="1"/>
</dbReference>
<dbReference type="Proteomes" id="UP000230859">
    <property type="component" value="Unassembled WGS sequence"/>
</dbReference>
<dbReference type="InterPro" id="IPR011607">
    <property type="entry name" value="MGS-like_dom"/>
</dbReference>
<gene>
    <name evidence="10 12" type="primary">purH</name>
    <name evidence="12" type="ORF">COV74_07355</name>
</gene>
<dbReference type="GO" id="GO:0006189">
    <property type="term" value="P:'de novo' IMP biosynthetic process"/>
    <property type="evidence" value="ECO:0007669"/>
    <property type="project" value="UniProtKB-UniRule"/>
</dbReference>
<name>A0A2H0LQQ4_9BACT</name>
<comment type="catalytic activity">
    <reaction evidence="8 10">
        <text>(6R)-10-formyltetrahydrofolate + 5-amino-1-(5-phospho-beta-D-ribosyl)imidazole-4-carboxamide = 5-formamido-1-(5-phospho-D-ribosyl)imidazole-4-carboxamide + (6S)-5,6,7,8-tetrahydrofolate</text>
        <dbReference type="Rhea" id="RHEA:22192"/>
        <dbReference type="ChEBI" id="CHEBI:57453"/>
        <dbReference type="ChEBI" id="CHEBI:58467"/>
        <dbReference type="ChEBI" id="CHEBI:58475"/>
        <dbReference type="ChEBI" id="CHEBI:195366"/>
        <dbReference type="EC" id="2.1.2.3"/>
    </reaction>
</comment>
<dbReference type="NCBIfam" id="NF002049">
    <property type="entry name" value="PRK00881.1"/>
    <property type="match status" value="1"/>
</dbReference>
<dbReference type="EC" id="3.5.4.10" evidence="10"/>
<dbReference type="EMBL" id="PCVY01000060">
    <property type="protein sequence ID" value="PIQ85825.1"/>
    <property type="molecule type" value="Genomic_DNA"/>
</dbReference>
<keyword evidence="5 10" id="KW-0658">Purine biosynthesis</keyword>
<dbReference type="AlphaFoldDB" id="A0A2H0LQQ4"/>
<dbReference type="Gene3D" id="3.40.50.1380">
    <property type="entry name" value="Methylglyoxal synthase-like domain"/>
    <property type="match status" value="1"/>
</dbReference>
<dbReference type="InterPro" id="IPR002695">
    <property type="entry name" value="PurH-like"/>
</dbReference>
<dbReference type="InterPro" id="IPR016193">
    <property type="entry name" value="Cytidine_deaminase-like"/>
</dbReference>
<dbReference type="NCBIfam" id="TIGR00355">
    <property type="entry name" value="purH"/>
    <property type="match status" value="1"/>
</dbReference>
<dbReference type="Gene3D" id="3.40.140.20">
    <property type="match status" value="2"/>
</dbReference>
<dbReference type="PROSITE" id="PS51855">
    <property type="entry name" value="MGS"/>
    <property type="match status" value="1"/>
</dbReference>
<accession>A0A2H0LQQ4</accession>
<keyword evidence="6 10" id="KW-0378">Hydrolase</keyword>
<evidence type="ECO:0000256" key="7">
    <source>
        <dbReference type="ARBA" id="ARBA00023268"/>
    </source>
</evidence>